<dbReference type="CDD" id="cd01857">
    <property type="entry name" value="HSR1_MMR1"/>
    <property type="match status" value="1"/>
</dbReference>
<dbReference type="KEGG" id="crg:105336586"/>
<keyword evidence="2" id="KW-0547">Nucleotide-binding</keyword>
<evidence type="ECO:0000259" key="7">
    <source>
        <dbReference type="PROSITE" id="PS51721"/>
    </source>
</evidence>
<dbReference type="OrthoDB" id="391988at2759"/>
<keyword evidence="1" id="KW-0597">Phosphoprotein</keyword>
<dbReference type="EMBL" id="JH817175">
    <property type="protein sequence ID" value="EKC22357.1"/>
    <property type="molecule type" value="Genomic_DNA"/>
</dbReference>
<feature type="region of interest" description="Disordered" evidence="6">
    <location>
        <begin position="510"/>
        <end position="568"/>
    </location>
</feature>
<keyword evidence="3" id="KW-0342">GTP-binding</keyword>
<sequence>MPRKKPFSSKQKKFQLQEKRRRKRNDNDSSDDSEGEQATSSERLEVNKQPKDFAGKKNDPNRYRLHFFKESKQEVDERKLRAKTEPVIPKKLTDLEIDFETVYRPGSVLDIPKRPPWDYSMSKQQLEAREEKYFQKYVAGIMEEHTAKELSYFEMNLETWRQLWRVMEISDVLLLIVDVRTPVLHFSPALYSYVTKTLHKSMIVVINKIDLAPRALTVAWKHYLLTKFPELKIVLFSSNPSEAAYAKGGELQQQRRAFKRGKINRYNQSVGPLQLLRVCQEIVGNKVDLSSWEEKIHADPDDEVNDIDNSLPSEEKEGHEMFKDGVLTIGCVGYPNVGKSSLLNGLVGKKVVSVSKTPGHTKHFQTIFLTPTVKLCDCPGLVFPSIVDKSLQIIAGIYPIAQVRDPYSVIGYLGERINLPKLLKLKHSDIDEGDQWTAFDICEAWALKKGFLTAKAARPDAYRAANHLLRMALIGRICLCLRPPGYTADEELWLHHQETKQLSEELHKFEAKDVENESGEETTDDEFQQEKGDNSPSVSEDNSSSQEDEGERGIMGGRNPFAALAGDD</sequence>
<dbReference type="InterPro" id="IPR030378">
    <property type="entry name" value="G_CP_dom"/>
</dbReference>
<feature type="region of interest" description="Disordered" evidence="6">
    <location>
        <begin position="1"/>
        <end position="60"/>
    </location>
</feature>
<keyword evidence="10" id="KW-1185">Reference proteome</keyword>
<evidence type="ECO:0000256" key="5">
    <source>
        <dbReference type="ARBA" id="ARBA00039902"/>
    </source>
</evidence>
<organism evidence="8">
    <name type="scientific">Magallana gigas</name>
    <name type="common">Pacific oyster</name>
    <name type="synonym">Crassostrea gigas</name>
    <dbReference type="NCBI Taxonomy" id="29159"/>
    <lineage>
        <taxon>Eukaryota</taxon>
        <taxon>Metazoa</taxon>
        <taxon>Spiralia</taxon>
        <taxon>Lophotrochozoa</taxon>
        <taxon>Mollusca</taxon>
        <taxon>Bivalvia</taxon>
        <taxon>Autobranchia</taxon>
        <taxon>Pteriomorphia</taxon>
        <taxon>Ostreida</taxon>
        <taxon>Ostreoidea</taxon>
        <taxon>Ostreidae</taxon>
        <taxon>Magallana</taxon>
    </lineage>
</organism>
<reference evidence="8" key="1">
    <citation type="journal article" date="2012" name="Nature">
        <title>The oyster genome reveals stress adaptation and complexity of shell formation.</title>
        <authorList>
            <person name="Zhang G."/>
            <person name="Fang X."/>
            <person name="Guo X."/>
            <person name="Li L."/>
            <person name="Luo R."/>
            <person name="Xu F."/>
            <person name="Yang P."/>
            <person name="Zhang L."/>
            <person name="Wang X."/>
            <person name="Qi H."/>
            <person name="Xiong Z."/>
            <person name="Que H."/>
            <person name="Xie Y."/>
            <person name="Holland P.W."/>
            <person name="Paps J."/>
            <person name="Zhu Y."/>
            <person name="Wu F."/>
            <person name="Chen Y."/>
            <person name="Wang J."/>
            <person name="Peng C."/>
            <person name="Meng J."/>
            <person name="Yang L."/>
            <person name="Liu J."/>
            <person name="Wen B."/>
            <person name="Zhang N."/>
            <person name="Huang Z."/>
            <person name="Zhu Q."/>
            <person name="Feng Y."/>
            <person name="Mount A."/>
            <person name="Hedgecock D."/>
            <person name="Xu Z."/>
            <person name="Liu Y."/>
            <person name="Domazet-Loso T."/>
            <person name="Du Y."/>
            <person name="Sun X."/>
            <person name="Zhang S."/>
            <person name="Liu B."/>
            <person name="Cheng P."/>
            <person name="Jiang X."/>
            <person name="Li J."/>
            <person name="Fan D."/>
            <person name="Wang W."/>
            <person name="Fu W."/>
            <person name="Wang T."/>
            <person name="Wang B."/>
            <person name="Zhang J."/>
            <person name="Peng Z."/>
            <person name="Li Y."/>
            <person name="Li N."/>
            <person name="Wang J."/>
            <person name="Chen M."/>
            <person name="He Y."/>
            <person name="Tan F."/>
            <person name="Song X."/>
            <person name="Zheng Q."/>
            <person name="Huang R."/>
            <person name="Yang H."/>
            <person name="Du X."/>
            <person name="Chen L."/>
            <person name="Yang M."/>
            <person name="Gaffney P.M."/>
            <person name="Wang S."/>
            <person name="Luo L."/>
            <person name="She Z."/>
            <person name="Ming Y."/>
            <person name="Huang W."/>
            <person name="Zhang S."/>
            <person name="Huang B."/>
            <person name="Zhang Y."/>
            <person name="Qu T."/>
            <person name="Ni P."/>
            <person name="Miao G."/>
            <person name="Wang J."/>
            <person name="Wang Q."/>
            <person name="Steinberg C.E."/>
            <person name="Wang H."/>
            <person name="Li N."/>
            <person name="Qian L."/>
            <person name="Zhang G."/>
            <person name="Li Y."/>
            <person name="Yang H."/>
            <person name="Liu X."/>
            <person name="Wang J."/>
            <person name="Yin Y."/>
            <person name="Wang J."/>
        </authorList>
    </citation>
    <scope>NUCLEOTIDE SEQUENCE [LARGE SCALE GENOMIC DNA]</scope>
    <source>
        <strain evidence="8">05x7-T-G4-1.051#20</strain>
    </source>
</reference>
<feature type="domain" description="CP-type G" evidence="7">
    <location>
        <begin position="160"/>
        <end position="384"/>
    </location>
</feature>
<dbReference type="Pfam" id="PF01926">
    <property type="entry name" value="MMR_HSR1"/>
    <property type="match status" value="1"/>
</dbReference>
<proteinExistence type="predicted"/>
<evidence type="ECO:0000313" key="8">
    <source>
        <dbReference type="EMBL" id="EKC22357.1"/>
    </source>
</evidence>
<dbReference type="HOGENOM" id="CLU_013649_1_1_1"/>
<dbReference type="EnsemblMetazoa" id="G25254.3">
    <property type="protein sequence ID" value="G25254.3:cds"/>
    <property type="gene ID" value="G25254"/>
</dbReference>
<dbReference type="GO" id="GO:0005525">
    <property type="term" value="F:GTP binding"/>
    <property type="evidence" value="ECO:0007669"/>
    <property type="project" value="UniProtKB-KW"/>
</dbReference>
<dbReference type="InterPro" id="IPR006073">
    <property type="entry name" value="GTP-bd"/>
</dbReference>
<dbReference type="SUPFAM" id="SSF52540">
    <property type="entry name" value="P-loop containing nucleoside triphosphate hydrolases"/>
    <property type="match status" value="1"/>
</dbReference>
<protein>
    <recommendedName>
        <fullName evidence="5">Guanine nucleotide-binding protein-like 1</fullName>
    </recommendedName>
</protein>
<feature type="compositionally biased region" description="Acidic residues" evidence="6">
    <location>
        <begin position="516"/>
        <end position="527"/>
    </location>
</feature>
<dbReference type="PANTHER" id="PTHR45709">
    <property type="entry name" value="LARGE SUBUNIT GTPASE 1 HOMOLOG-RELATED"/>
    <property type="match status" value="1"/>
</dbReference>
<dbReference type="GO" id="GO:0003924">
    <property type="term" value="F:GTPase activity"/>
    <property type="evidence" value="ECO:0007669"/>
    <property type="project" value="InterPro"/>
</dbReference>
<feature type="compositionally biased region" description="Low complexity" evidence="6">
    <location>
        <begin position="534"/>
        <end position="545"/>
    </location>
</feature>
<dbReference type="EnsemblMetazoa" id="G25254.2">
    <property type="protein sequence ID" value="G25254.2:cds"/>
    <property type="gene ID" value="G25254"/>
</dbReference>
<dbReference type="InterPro" id="IPR043358">
    <property type="entry name" value="GNL1-like"/>
</dbReference>
<evidence type="ECO:0000256" key="6">
    <source>
        <dbReference type="SAM" id="MobiDB-lite"/>
    </source>
</evidence>
<dbReference type="PROSITE" id="PS51721">
    <property type="entry name" value="G_CP"/>
    <property type="match status" value="1"/>
</dbReference>
<feature type="compositionally biased region" description="Basic and acidic residues" evidence="6">
    <location>
        <begin position="42"/>
        <end position="60"/>
    </location>
</feature>
<evidence type="ECO:0000256" key="2">
    <source>
        <dbReference type="ARBA" id="ARBA00022741"/>
    </source>
</evidence>
<dbReference type="Proteomes" id="UP000005408">
    <property type="component" value="Unassembled WGS sequence"/>
</dbReference>
<evidence type="ECO:0000256" key="4">
    <source>
        <dbReference type="ARBA" id="ARBA00037770"/>
    </source>
</evidence>
<evidence type="ECO:0000256" key="1">
    <source>
        <dbReference type="ARBA" id="ARBA00022553"/>
    </source>
</evidence>
<dbReference type="InterPro" id="IPR027417">
    <property type="entry name" value="P-loop_NTPase"/>
</dbReference>
<comment type="function">
    <text evidence="4">Possible regulatory or functional link with the histocompatibility cluster.</text>
</comment>
<dbReference type="PANTHER" id="PTHR45709:SF3">
    <property type="entry name" value="GUANINE NUCLEOTIDE-BINDING PROTEIN-LIKE 1"/>
    <property type="match status" value="1"/>
</dbReference>
<dbReference type="EnsemblMetazoa" id="G25254.4">
    <property type="protein sequence ID" value="G25254.4:cds"/>
    <property type="gene ID" value="G25254"/>
</dbReference>
<evidence type="ECO:0000256" key="3">
    <source>
        <dbReference type="ARBA" id="ARBA00023134"/>
    </source>
</evidence>
<accession>K1PEL4</accession>
<feature type="compositionally biased region" description="Basic residues" evidence="6">
    <location>
        <begin position="1"/>
        <end position="24"/>
    </location>
</feature>
<evidence type="ECO:0000313" key="9">
    <source>
        <dbReference type="EnsemblMetazoa" id="G25254.2:cds"/>
    </source>
</evidence>
<reference evidence="9" key="2">
    <citation type="submission" date="2022-08" db="UniProtKB">
        <authorList>
            <consortium name="EnsemblMetazoa"/>
        </authorList>
    </citation>
    <scope>IDENTIFICATION</scope>
    <source>
        <strain evidence="9">05x7-T-G4-1.051#20</strain>
    </source>
</reference>
<dbReference type="PRINTS" id="PR00326">
    <property type="entry name" value="GTP1OBG"/>
</dbReference>
<gene>
    <name evidence="8" type="ORF">CGI_10002420</name>
</gene>
<dbReference type="OMA" id="CDFPVRP"/>
<evidence type="ECO:0000313" key="10">
    <source>
        <dbReference type="Proteomes" id="UP000005408"/>
    </source>
</evidence>
<dbReference type="Gene3D" id="3.40.50.300">
    <property type="entry name" value="P-loop containing nucleotide triphosphate hydrolases"/>
    <property type="match status" value="1"/>
</dbReference>
<dbReference type="AlphaFoldDB" id="K1PEL4"/>
<name>K1PEL4_MAGGI</name>
<dbReference type="FunCoup" id="K1PEL4">
    <property type="interactions" value="656"/>
</dbReference>